<proteinExistence type="predicted"/>
<dbReference type="InterPro" id="IPR024747">
    <property type="entry name" value="Pyridox_Oxase-rel"/>
</dbReference>
<gene>
    <name evidence="1" type="ORF">GCM10011584_08200</name>
</gene>
<evidence type="ECO:0000313" key="1">
    <source>
        <dbReference type="EMBL" id="GGO86275.1"/>
    </source>
</evidence>
<name>A0ABQ2N6G5_9ACTN</name>
<dbReference type="Gene3D" id="2.30.110.10">
    <property type="entry name" value="Electron Transport, Fmn-binding Protein, Chain A"/>
    <property type="match status" value="1"/>
</dbReference>
<reference evidence="2" key="1">
    <citation type="journal article" date="2019" name="Int. J. Syst. Evol. Microbiol.">
        <title>The Global Catalogue of Microorganisms (GCM) 10K type strain sequencing project: providing services to taxonomists for standard genome sequencing and annotation.</title>
        <authorList>
            <consortium name="The Broad Institute Genomics Platform"/>
            <consortium name="The Broad Institute Genome Sequencing Center for Infectious Disease"/>
            <person name="Wu L."/>
            <person name="Ma J."/>
        </authorList>
    </citation>
    <scope>NUCLEOTIDE SEQUENCE [LARGE SCALE GENOMIC DNA]</scope>
    <source>
        <strain evidence="2">CGMCC 4.7371</strain>
    </source>
</reference>
<keyword evidence="2" id="KW-1185">Reference proteome</keyword>
<sequence>MSEHWFKAHIRDMDRQESLEHLKGYTVGRIIFDDDRGPTALPVNYVVVGEDVLIATSPYGSIAHWTPGRQVAFEIDDFDAANETGWSVVVRGEAEVPAYADLPDDNEHRPYPWAEGDRRFHVRVRTTDLTGRRLVPA</sequence>
<evidence type="ECO:0000313" key="2">
    <source>
        <dbReference type="Proteomes" id="UP000655410"/>
    </source>
</evidence>
<keyword evidence="1" id="KW-0238">DNA-binding</keyword>
<organism evidence="1 2">
    <name type="scientific">Nocardioides phosphati</name>
    <dbReference type="NCBI Taxonomy" id="1867775"/>
    <lineage>
        <taxon>Bacteria</taxon>
        <taxon>Bacillati</taxon>
        <taxon>Actinomycetota</taxon>
        <taxon>Actinomycetes</taxon>
        <taxon>Propionibacteriales</taxon>
        <taxon>Nocardioidaceae</taxon>
        <taxon>Nocardioides</taxon>
    </lineage>
</organism>
<comment type="caution">
    <text evidence="1">The sequence shown here is derived from an EMBL/GenBank/DDBJ whole genome shotgun (WGS) entry which is preliminary data.</text>
</comment>
<dbReference type="SUPFAM" id="SSF50475">
    <property type="entry name" value="FMN-binding split barrel"/>
    <property type="match status" value="1"/>
</dbReference>
<dbReference type="InterPro" id="IPR012349">
    <property type="entry name" value="Split_barrel_FMN-bd"/>
</dbReference>
<protein>
    <submittedName>
        <fullName evidence="1">DNA-binding protein</fullName>
    </submittedName>
</protein>
<accession>A0ABQ2N6G5</accession>
<dbReference type="GO" id="GO:0003677">
    <property type="term" value="F:DNA binding"/>
    <property type="evidence" value="ECO:0007669"/>
    <property type="project" value="UniProtKB-KW"/>
</dbReference>
<dbReference type="EMBL" id="BMNI01000001">
    <property type="protein sequence ID" value="GGO86275.1"/>
    <property type="molecule type" value="Genomic_DNA"/>
</dbReference>
<dbReference type="RefSeq" id="WP_188782667.1">
    <property type="nucleotide sequence ID" value="NZ_BMNI01000001.1"/>
</dbReference>
<dbReference type="Pfam" id="PF12900">
    <property type="entry name" value="Pyridox_ox_2"/>
    <property type="match status" value="1"/>
</dbReference>
<dbReference type="Proteomes" id="UP000655410">
    <property type="component" value="Unassembled WGS sequence"/>
</dbReference>